<protein>
    <submittedName>
        <fullName evidence="3">Uncharacterized protein LOC113508663</fullName>
    </submittedName>
</protein>
<feature type="chain" id="PRO_5029010510" evidence="1">
    <location>
        <begin position="17"/>
        <end position="146"/>
    </location>
</feature>
<evidence type="ECO:0000313" key="2">
    <source>
        <dbReference type="Proteomes" id="UP000322000"/>
    </source>
</evidence>
<accession>A0A7E5X2V5</accession>
<dbReference type="RefSeq" id="XP_026747545.1">
    <property type="nucleotide sequence ID" value="XM_026891744.1"/>
</dbReference>
<dbReference type="InterPro" id="IPR029058">
    <property type="entry name" value="AB_hydrolase_fold"/>
</dbReference>
<organism evidence="2 3">
    <name type="scientific">Trichoplusia ni</name>
    <name type="common">Cabbage looper</name>
    <dbReference type="NCBI Taxonomy" id="7111"/>
    <lineage>
        <taxon>Eukaryota</taxon>
        <taxon>Metazoa</taxon>
        <taxon>Ecdysozoa</taxon>
        <taxon>Arthropoda</taxon>
        <taxon>Hexapoda</taxon>
        <taxon>Insecta</taxon>
        <taxon>Pterygota</taxon>
        <taxon>Neoptera</taxon>
        <taxon>Endopterygota</taxon>
        <taxon>Lepidoptera</taxon>
        <taxon>Glossata</taxon>
        <taxon>Ditrysia</taxon>
        <taxon>Noctuoidea</taxon>
        <taxon>Noctuidae</taxon>
        <taxon>Plusiinae</taxon>
        <taxon>Trichoplusia</taxon>
    </lineage>
</organism>
<dbReference type="AlphaFoldDB" id="A0A7E5X2V5"/>
<proteinExistence type="predicted"/>
<keyword evidence="2" id="KW-1185">Reference proteome</keyword>
<dbReference type="OrthoDB" id="199913at2759"/>
<dbReference type="GeneID" id="113508663"/>
<dbReference type="KEGG" id="tnl:113508663"/>
<evidence type="ECO:0000256" key="1">
    <source>
        <dbReference type="SAM" id="SignalP"/>
    </source>
</evidence>
<feature type="signal peptide" evidence="1">
    <location>
        <begin position="1"/>
        <end position="16"/>
    </location>
</feature>
<evidence type="ECO:0000313" key="3">
    <source>
        <dbReference type="RefSeq" id="XP_026747545.1"/>
    </source>
</evidence>
<reference evidence="3" key="1">
    <citation type="submission" date="2025-08" db="UniProtKB">
        <authorList>
            <consortium name="RefSeq"/>
        </authorList>
    </citation>
    <scope>IDENTIFICATION</scope>
</reference>
<sequence>MLRLIAITILVSAISAFPYDSIISKLDDGVRYQYMLDGNGIPHLVDLWGTTSDLVEASRYNPDAENVYHLFTRLNPTVSQPMVLGNKALLSNNFDPKKKTVILIHGWIVDINGILGTNMIPGKKIRLISSSSSSPHIRPLDIGLSR</sequence>
<dbReference type="InParanoid" id="A0A7E5X2V5"/>
<dbReference type="Gene3D" id="3.40.50.1820">
    <property type="entry name" value="alpha/beta hydrolase"/>
    <property type="match status" value="1"/>
</dbReference>
<name>A0A7E5X2V5_TRINI</name>
<dbReference type="SUPFAM" id="SSF53474">
    <property type="entry name" value="alpha/beta-Hydrolases"/>
    <property type="match status" value="1"/>
</dbReference>
<gene>
    <name evidence="3" type="primary">LOC113508663</name>
</gene>
<dbReference type="Proteomes" id="UP000322000">
    <property type="component" value="Chromosome 3"/>
</dbReference>
<keyword evidence="1" id="KW-0732">Signal</keyword>